<evidence type="ECO:0000313" key="1">
    <source>
        <dbReference type="EMBL" id="GAH74918.1"/>
    </source>
</evidence>
<organism evidence="1">
    <name type="scientific">marine sediment metagenome</name>
    <dbReference type="NCBI Taxonomy" id="412755"/>
    <lineage>
        <taxon>unclassified sequences</taxon>
        <taxon>metagenomes</taxon>
        <taxon>ecological metagenomes</taxon>
    </lineage>
</organism>
<accession>X1JYN0</accession>
<feature type="non-terminal residue" evidence="1">
    <location>
        <position position="1"/>
    </location>
</feature>
<dbReference type="AlphaFoldDB" id="X1JYN0"/>
<dbReference type="EMBL" id="BARU01030153">
    <property type="protein sequence ID" value="GAH74918.1"/>
    <property type="molecule type" value="Genomic_DNA"/>
</dbReference>
<name>X1JYN0_9ZZZZ</name>
<comment type="caution">
    <text evidence="1">The sequence shown here is derived from an EMBL/GenBank/DDBJ whole genome shotgun (WGS) entry which is preliminary data.</text>
</comment>
<protein>
    <submittedName>
        <fullName evidence="1">Uncharacterized protein</fullName>
    </submittedName>
</protein>
<sequence length="65" mass="7564">KDAAQLPNGKWRQHMFPGIYGLLRKETEGLFPIYNKDKELKREPKGAQLDHTTGLMLPFRFKLPP</sequence>
<reference evidence="1" key="1">
    <citation type="journal article" date="2014" name="Front. Microbiol.">
        <title>High frequency of phylogenetically diverse reductive dehalogenase-homologous genes in deep subseafloor sedimentary metagenomes.</title>
        <authorList>
            <person name="Kawai M."/>
            <person name="Futagami T."/>
            <person name="Toyoda A."/>
            <person name="Takaki Y."/>
            <person name="Nishi S."/>
            <person name="Hori S."/>
            <person name="Arai W."/>
            <person name="Tsubouchi T."/>
            <person name="Morono Y."/>
            <person name="Uchiyama I."/>
            <person name="Ito T."/>
            <person name="Fujiyama A."/>
            <person name="Inagaki F."/>
            <person name="Takami H."/>
        </authorList>
    </citation>
    <scope>NUCLEOTIDE SEQUENCE</scope>
    <source>
        <strain evidence="1">Expedition CK06-06</strain>
    </source>
</reference>
<proteinExistence type="predicted"/>
<gene>
    <name evidence="1" type="ORF">S03H2_47896</name>
</gene>